<keyword evidence="2" id="KW-0808">Transferase</keyword>
<dbReference type="OrthoDB" id="9804196at2"/>
<gene>
    <name evidence="2" type="primary">mshA_2</name>
    <name evidence="2" type="ORF">MAMMFC1_02298</name>
</gene>
<dbReference type="GO" id="GO:0102710">
    <property type="term" value="F:D-inositol-3-phosphate glycosyltransferase activity"/>
    <property type="evidence" value="ECO:0007669"/>
    <property type="project" value="UniProtKB-EC"/>
</dbReference>
<dbReference type="InterPro" id="IPR001296">
    <property type="entry name" value="Glyco_trans_1"/>
</dbReference>
<dbReference type="Pfam" id="PF00534">
    <property type="entry name" value="Glycos_transf_1"/>
    <property type="match status" value="1"/>
</dbReference>
<evidence type="ECO:0000259" key="1">
    <source>
        <dbReference type="Pfam" id="PF00534"/>
    </source>
</evidence>
<evidence type="ECO:0000313" key="3">
    <source>
        <dbReference type="Proteomes" id="UP000276437"/>
    </source>
</evidence>
<dbReference type="CDD" id="cd03801">
    <property type="entry name" value="GT4_PimA-like"/>
    <property type="match status" value="1"/>
</dbReference>
<dbReference type="EMBL" id="AP018449">
    <property type="protein sequence ID" value="BBB91614.1"/>
    <property type="molecule type" value="Genomic_DNA"/>
</dbReference>
<dbReference type="AlphaFoldDB" id="A0A348AKL6"/>
<feature type="domain" description="Glycosyl transferase family 1" evidence="1">
    <location>
        <begin position="192"/>
        <end position="333"/>
    </location>
</feature>
<accession>A0A348AKL6</accession>
<dbReference type="PANTHER" id="PTHR12526">
    <property type="entry name" value="GLYCOSYLTRANSFERASE"/>
    <property type="match status" value="1"/>
</dbReference>
<organism evidence="2 3">
    <name type="scientific">Methylomusa anaerophila</name>
    <dbReference type="NCBI Taxonomy" id="1930071"/>
    <lineage>
        <taxon>Bacteria</taxon>
        <taxon>Bacillati</taxon>
        <taxon>Bacillota</taxon>
        <taxon>Negativicutes</taxon>
        <taxon>Selenomonadales</taxon>
        <taxon>Sporomusaceae</taxon>
        <taxon>Methylomusa</taxon>
    </lineage>
</organism>
<protein>
    <submittedName>
        <fullName evidence="2">D-inositol 3-phosphate glycosyltransferase</fullName>
        <ecNumber evidence="2">2.4.1.250</ecNumber>
    </submittedName>
</protein>
<dbReference type="KEGG" id="mana:MAMMFC1_02298"/>
<dbReference type="SUPFAM" id="SSF53756">
    <property type="entry name" value="UDP-Glycosyltransferase/glycogen phosphorylase"/>
    <property type="match status" value="1"/>
</dbReference>
<name>A0A348AKL6_9FIRM</name>
<proteinExistence type="predicted"/>
<sequence length="373" mass="42665">MRQKIAIVFPGYDVRVHKDKDPGILFSMLQQDFDVHMICTGEGRAEENCITMSWGDIFEANWMAQYPHDVYILFHPLKQHYAIIQQAKSAGAKTIIKADSDGYQARLTLNPFSPAFAVQKKFSGRPFPFLKYWARMLVINHWAKRRGFFDVDYIIVESSQAYKSFAKALPSIRDKFVMIPNGGFFTSDPQDLLDKKNVICSVGNWKEQIQKNPDLLFKAIPVVLKENPDWSFVIIGAMEENIQLLYNNLSNHMKERVRLLGPVPHSEVLRYMRTSKILLSTSRWESFGLVAVEALGQGCSIVCTPTGMSMQTADGVLGLTTDSWNPQEVANTLFWEINLWEKSLRKPEEIVAVARNYFDWSIIIGKIKKLILC</sequence>
<keyword evidence="3" id="KW-1185">Reference proteome</keyword>
<keyword evidence="2" id="KW-0328">Glycosyltransferase</keyword>
<dbReference type="Proteomes" id="UP000276437">
    <property type="component" value="Chromosome"/>
</dbReference>
<dbReference type="EC" id="2.4.1.250" evidence="2"/>
<evidence type="ECO:0000313" key="2">
    <source>
        <dbReference type="EMBL" id="BBB91614.1"/>
    </source>
</evidence>
<dbReference type="Gene3D" id="3.40.50.2000">
    <property type="entry name" value="Glycogen Phosphorylase B"/>
    <property type="match status" value="1"/>
</dbReference>
<dbReference type="RefSeq" id="WP_126308608.1">
    <property type="nucleotide sequence ID" value="NZ_AP018449.1"/>
</dbReference>
<reference evidence="2 3" key="1">
    <citation type="journal article" date="2018" name="Int. J. Syst. Evol. Microbiol.">
        <title>Methylomusa anaerophila gen. nov., sp. nov., an anaerobic methanol-utilizing bacterium isolated from a microbial fuel cell.</title>
        <authorList>
            <person name="Amano N."/>
            <person name="Yamamuro A."/>
            <person name="Miyahara M."/>
            <person name="Kouzuma A."/>
            <person name="Abe T."/>
            <person name="Watanabe K."/>
        </authorList>
    </citation>
    <scope>NUCLEOTIDE SEQUENCE [LARGE SCALE GENOMIC DNA]</scope>
    <source>
        <strain evidence="2 3">MMFC1</strain>
    </source>
</reference>